<evidence type="ECO:0000313" key="2">
    <source>
        <dbReference type="Proteomes" id="UP000039865"/>
    </source>
</evidence>
<dbReference type="AlphaFoldDB" id="A0A078AMK7"/>
<name>A0A078AMK7_STYLE</name>
<accession>A0A078AMK7</accession>
<evidence type="ECO:0000313" key="1">
    <source>
        <dbReference type="EMBL" id="CDW83620.1"/>
    </source>
</evidence>
<keyword evidence="2" id="KW-1185">Reference proteome</keyword>
<dbReference type="EMBL" id="CCKQ01012009">
    <property type="protein sequence ID" value="CDW83620.1"/>
    <property type="molecule type" value="Genomic_DNA"/>
</dbReference>
<protein>
    <recommendedName>
        <fullName evidence="3">Cadg domain containing protein</fullName>
    </recommendedName>
</protein>
<sequence length="878" mass="101139">MIGDSTTTSSLINVLDYDSSLQYLVFGGLYNQHMMIGLFNNYANMNRVIWVYGYDIADESQAPINQQQSDQTQKIKFIEMAIISFRDLTQMALCLVPLDYQQGSLLITSKICSFATSALYYTNVLTVFGTYKETTTDASNQYGFFFSMISDQSLGTNTINVISVQEFASTQTINIALMEAYTNKIIYGGYQCIGFKFVSAVDFLILYSSEDEDTRMVYFIRLEKAIFEGTLPVQPLLTQNKIAPATQNFYQMRQMKFSNQEGFYFYTGYLQEWPNKRRAFINIFQSEYVYAVLHVEIDGSFYAYTSHTINELPYVSFSTDTKVTTLSNQPNLIQMIDLGEYVNLWKNQTALTKQTNFISKLPINLENECSDLYTTNKKFTVSILVKNDQKGLLKNVRTYNQSNQSVLEANITLNHTEQKYVGFYNFSVFYQISDPINQFNYIQNDFSVNITNPCNDEFKVLTEPVFPQVRQKIFDPQQEIQFSKLELAPYQVCYNQTVSIIKKGSLQPVESLINQDKIGQLNISIKSDQAEEIGTYQYQVIYNITSEISEVIPKILAYDLEVEIYGDAKVYISNNTAPYFLSPIPSYELQVGQRREIDMPEIKDDQGDNCQLTYQSKMDGLFLKIDKKKMIINAIYIVVGIQEVIVKLLDDNPFPLSAKFKFTITISQNTTNQYESVIVQNTDIYQEYKQSLKIQRIGVIKAKITQITNTGLVTIIFDQNLYELLKFTQKIQESINISLDYSDSSSEQSQNFIVLSYSNRVMTIQMLFQSIQNISKYRVNILIKCQIQEWDTLIVKFNYYFIFYDTSQKLMINKGYQIKGYIPPQISSGLKDFYDSIGSASSITVSSFMGTNLFINILMYRYMNLTIIGLRVSNYYGE</sequence>
<proteinExistence type="predicted"/>
<dbReference type="Proteomes" id="UP000039865">
    <property type="component" value="Unassembled WGS sequence"/>
</dbReference>
<reference evidence="1 2" key="1">
    <citation type="submission" date="2014-06" db="EMBL/GenBank/DDBJ databases">
        <authorList>
            <person name="Swart Estienne"/>
        </authorList>
    </citation>
    <scope>NUCLEOTIDE SEQUENCE [LARGE SCALE GENOMIC DNA]</scope>
    <source>
        <strain evidence="1 2">130c</strain>
    </source>
</reference>
<dbReference type="InParanoid" id="A0A078AMK7"/>
<gene>
    <name evidence="1" type="primary">Contig14071.g15009</name>
    <name evidence="1" type="ORF">STYLEM_12668</name>
</gene>
<organism evidence="1 2">
    <name type="scientific">Stylonychia lemnae</name>
    <name type="common">Ciliate</name>
    <dbReference type="NCBI Taxonomy" id="5949"/>
    <lineage>
        <taxon>Eukaryota</taxon>
        <taxon>Sar</taxon>
        <taxon>Alveolata</taxon>
        <taxon>Ciliophora</taxon>
        <taxon>Intramacronucleata</taxon>
        <taxon>Spirotrichea</taxon>
        <taxon>Stichotrichia</taxon>
        <taxon>Sporadotrichida</taxon>
        <taxon>Oxytrichidae</taxon>
        <taxon>Stylonychinae</taxon>
        <taxon>Stylonychia</taxon>
    </lineage>
</organism>
<evidence type="ECO:0008006" key="3">
    <source>
        <dbReference type="Google" id="ProtNLM"/>
    </source>
</evidence>